<name>A0AAV2M0N7_KNICA</name>
<dbReference type="AlphaFoldDB" id="A0AAV2M0N7"/>
<evidence type="ECO:0000313" key="1">
    <source>
        <dbReference type="EMBL" id="CAL1606873.1"/>
    </source>
</evidence>
<protein>
    <submittedName>
        <fullName evidence="1">Uncharacterized protein</fullName>
    </submittedName>
</protein>
<dbReference type="EMBL" id="OZ035827">
    <property type="protein sequence ID" value="CAL1606873.1"/>
    <property type="molecule type" value="Genomic_DNA"/>
</dbReference>
<dbReference type="Proteomes" id="UP001497482">
    <property type="component" value="Chromosome 5"/>
</dbReference>
<proteinExistence type="predicted"/>
<keyword evidence="2" id="KW-1185">Reference proteome</keyword>
<reference evidence="1 2" key="1">
    <citation type="submission" date="2024-04" db="EMBL/GenBank/DDBJ databases">
        <authorList>
            <person name="Waldvogel A.-M."/>
            <person name="Schoenle A."/>
        </authorList>
    </citation>
    <scope>NUCLEOTIDE SEQUENCE [LARGE SCALE GENOMIC DNA]</scope>
</reference>
<organism evidence="1 2">
    <name type="scientific">Knipowitschia caucasica</name>
    <name type="common">Caucasian dwarf goby</name>
    <name type="synonym">Pomatoschistus caucasicus</name>
    <dbReference type="NCBI Taxonomy" id="637954"/>
    <lineage>
        <taxon>Eukaryota</taxon>
        <taxon>Metazoa</taxon>
        <taxon>Chordata</taxon>
        <taxon>Craniata</taxon>
        <taxon>Vertebrata</taxon>
        <taxon>Euteleostomi</taxon>
        <taxon>Actinopterygii</taxon>
        <taxon>Neopterygii</taxon>
        <taxon>Teleostei</taxon>
        <taxon>Neoteleostei</taxon>
        <taxon>Acanthomorphata</taxon>
        <taxon>Gobiaria</taxon>
        <taxon>Gobiiformes</taxon>
        <taxon>Gobioidei</taxon>
        <taxon>Gobiidae</taxon>
        <taxon>Gobiinae</taxon>
        <taxon>Knipowitschia</taxon>
    </lineage>
</organism>
<sequence length="66" mass="7310">MCGVGRTPVFHYLWKESIIPFPCLRPVHWSEDACGPWLLLQSCSPGVITDVSPVLCSNVALLICPR</sequence>
<accession>A0AAV2M0N7</accession>
<evidence type="ECO:0000313" key="2">
    <source>
        <dbReference type="Proteomes" id="UP001497482"/>
    </source>
</evidence>
<gene>
    <name evidence="1" type="ORF">KC01_LOCUS33981</name>
</gene>